<proteinExistence type="predicted"/>
<evidence type="ECO:0000256" key="2">
    <source>
        <dbReference type="ARBA" id="ARBA00023157"/>
    </source>
</evidence>
<dbReference type="PANTHER" id="PTHR11738">
    <property type="entry name" value="MHC CLASS I NK CELL RECEPTOR"/>
    <property type="match status" value="1"/>
</dbReference>
<dbReference type="InterPro" id="IPR013783">
    <property type="entry name" value="Ig-like_fold"/>
</dbReference>
<dbReference type="Proteomes" id="UP000050525">
    <property type="component" value="Unassembled WGS sequence"/>
</dbReference>
<dbReference type="InterPro" id="IPR050412">
    <property type="entry name" value="Ig-like_Receptors_ImmuneReg"/>
</dbReference>
<accession>A0A151LYA5</accession>
<keyword evidence="5" id="KW-0812">Transmembrane</keyword>
<keyword evidence="4" id="KW-0393">Immunoglobulin domain</keyword>
<sequence length="238" mass="26233">MRFLLYKAGVLGALRHTEPAGNKGEFPITNARREDSGNYTCCYQTQNEPPSWSYYSNPVELLVRGVPPKLDYTLGNIIRLGLGAGVLLFLALIIAETMCSIAAVGKSIQEETVCYPCNNAHPRINISEDNQKESEMQWVSKNKTIARISGGKPLENHSMEVLNVDNKGITLMKCLNLTLHVLSDKEEKKIHYKAMGGSPTPPKDGQHLVPNRAYGLAYSGRIVLILLVSLLAAHFALL</sequence>
<gene>
    <name evidence="6" type="ORF">Y1Q_0011011</name>
</gene>
<evidence type="ECO:0000256" key="1">
    <source>
        <dbReference type="ARBA" id="ARBA00022737"/>
    </source>
</evidence>
<keyword evidence="7" id="KW-1185">Reference proteome</keyword>
<keyword evidence="5" id="KW-1133">Transmembrane helix</keyword>
<reference evidence="6 7" key="1">
    <citation type="journal article" date="2012" name="Genome Biol.">
        <title>Sequencing three crocodilian genomes to illuminate the evolution of archosaurs and amniotes.</title>
        <authorList>
            <person name="St John J.A."/>
            <person name="Braun E.L."/>
            <person name="Isberg S.R."/>
            <person name="Miles L.G."/>
            <person name="Chong A.Y."/>
            <person name="Gongora J."/>
            <person name="Dalzell P."/>
            <person name="Moran C."/>
            <person name="Bed'hom B."/>
            <person name="Abzhanov A."/>
            <person name="Burgess S.C."/>
            <person name="Cooksey A.M."/>
            <person name="Castoe T.A."/>
            <person name="Crawford N.G."/>
            <person name="Densmore L.D."/>
            <person name="Drew J.C."/>
            <person name="Edwards S.V."/>
            <person name="Faircloth B.C."/>
            <person name="Fujita M.K."/>
            <person name="Greenwold M.J."/>
            <person name="Hoffmann F.G."/>
            <person name="Howard J.M."/>
            <person name="Iguchi T."/>
            <person name="Janes D.E."/>
            <person name="Khan S.Y."/>
            <person name="Kohno S."/>
            <person name="de Koning A.J."/>
            <person name="Lance S.L."/>
            <person name="McCarthy F.M."/>
            <person name="McCormack J.E."/>
            <person name="Merchant M.E."/>
            <person name="Peterson D.G."/>
            <person name="Pollock D.D."/>
            <person name="Pourmand N."/>
            <person name="Raney B.J."/>
            <person name="Roessler K.A."/>
            <person name="Sanford J.R."/>
            <person name="Sawyer R.H."/>
            <person name="Schmidt C.J."/>
            <person name="Triplett E.W."/>
            <person name="Tuberville T.D."/>
            <person name="Venegas-Anaya M."/>
            <person name="Howard J.T."/>
            <person name="Jarvis E.D."/>
            <person name="Guillette L.J.Jr."/>
            <person name="Glenn T.C."/>
            <person name="Green R.E."/>
            <person name="Ray D.A."/>
        </authorList>
    </citation>
    <scope>NUCLEOTIDE SEQUENCE [LARGE SCALE GENOMIC DNA]</scope>
    <source>
        <strain evidence="6">KSC_2009_1</strain>
    </source>
</reference>
<dbReference type="PANTHER" id="PTHR11738:SF186">
    <property type="entry name" value="OSTEOCLAST-ASSOCIATED IMMUNOGLOBULIN-LIKE RECEPTOR"/>
    <property type="match status" value="1"/>
</dbReference>
<evidence type="ECO:0000256" key="4">
    <source>
        <dbReference type="ARBA" id="ARBA00023319"/>
    </source>
</evidence>
<keyword evidence="2" id="KW-1015">Disulfide bond</keyword>
<organism evidence="6 7">
    <name type="scientific">Alligator mississippiensis</name>
    <name type="common">American alligator</name>
    <dbReference type="NCBI Taxonomy" id="8496"/>
    <lineage>
        <taxon>Eukaryota</taxon>
        <taxon>Metazoa</taxon>
        <taxon>Chordata</taxon>
        <taxon>Craniata</taxon>
        <taxon>Vertebrata</taxon>
        <taxon>Euteleostomi</taxon>
        <taxon>Archelosauria</taxon>
        <taxon>Archosauria</taxon>
        <taxon>Crocodylia</taxon>
        <taxon>Alligatoridae</taxon>
        <taxon>Alligatorinae</taxon>
        <taxon>Alligator</taxon>
    </lineage>
</organism>
<evidence type="ECO:0000313" key="7">
    <source>
        <dbReference type="Proteomes" id="UP000050525"/>
    </source>
</evidence>
<keyword evidence="5" id="KW-0472">Membrane</keyword>
<evidence type="ECO:0000313" key="6">
    <source>
        <dbReference type="EMBL" id="KYO17231.1"/>
    </source>
</evidence>
<dbReference type="SUPFAM" id="SSF48726">
    <property type="entry name" value="Immunoglobulin"/>
    <property type="match status" value="1"/>
</dbReference>
<feature type="transmembrane region" description="Helical" evidence="5">
    <location>
        <begin position="77"/>
        <end position="95"/>
    </location>
</feature>
<dbReference type="InterPro" id="IPR036179">
    <property type="entry name" value="Ig-like_dom_sf"/>
</dbReference>
<comment type="caution">
    <text evidence="6">The sequence shown here is derived from an EMBL/GenBank/DDBJ whole genome shotgun (WGS) entry which is preliminary data.</text>
</comment>
<dbReference type="GO" id="GO:0002764">
    <property type="term" value="P:immune response-regulating signaling pathway"/>
    <property type="evidence" value="ECO:0007669"/>
    <property type="project" value="TreeGrafter"/>
</dbReference>
<dbReference type="AlphaFoldDB" id="A0A151LYA5"/>
<dbReference type="eggNOG" id="ENOG502RYEX">
    <property type="taxonomic scope" value="Eukaryota"/>
</dbReference>
<feature type="transmembrane region" description="Helical" evidence="5">
    <location>
        <begin position="216"/>
        <end position="237"/>
    </location>
</feature>
<evidence type="ECO:0008006" key="8">
    <source>
        <dbReference type="Google" id="ProtNLM"/>
    </source>
</evidence>
<name>A0A151LYA5_ALLMI</name>
<evidence type="ECO:0000256" key="5">
    <source>
        <dbReference type="SAM" id="Phobius"/>
    </source>
</evidence>
<dbReference type="FunFam" id="2.60.40.10:FF:000033">
    <property type="entry name" value="Killer cell immunoglobulin-like receptor"/>
    <property type="match status" value="1"/>
</dbReference>
<protein>
    <recommendedName>
        <fullName evidence="8">Ig-like domain-containing protein</fullName>
    </recommendedName>
</protein>
<dbReference type="EMBL" id="AKHW03007037">
    <property type="protein sequence ID" value="KYO17231.1"/>
    <property type="molecule type" value="Genomic_DNA"/>
</dbReference>
<evidence type="ECO:0000256" key="3">
    <source>
        <dbReference type="ARBA" id="ARBA00023180"/>
    </source>
</evidence>
<keyword evidence="1" id="KW-0677">Repeat</keyword>
<keyword evidence="3" id="KW-0325">Glycoprotein</keyword>
<dbReference type="Gene3D" id="2.60.40.10">
    <property type="entry name" value="Immunoglobulins"/>
    <property type="match status" value="1"/>
</dbReference>